<organism evidence="1 2">
    <name type="scientific">Jatrophihabitans cynanchi</name>
    <dbReference type="NCBI Taxonomy" id="2944128"/>
    <lineage>
        <taxon>Bacteria</taxon>
        <taxon>Bacillati</taxon>
        <taxon>Actinomycetota</taxon>
        <taxon>Actinomycetes</taxon>
        <taxon>Jatrophihabitantales</taxon>
        <taxon>Jatrophihabitantaceae</taxon>
        <taxon>Jatrophihabitans</taxon>
    </lineage>
</organism>
<dbReference type="Proteomes" id="UP001164693">
    <property type="component" value="Chromosome"/>
</dbReference>
<accession>A0ABY7JX33</accession>
<evidence type="ECO:0008006" key="3">
    <source>
        <dbReference type="Google" id="ProtNLM"/>
    </source>
</evidence>
<evidence type="ECO:0000313" key="1">
    <source>
        <dbReference type="EMBL" id="WAX55636.1"/>
    </source>
</evidence>
<evidence type="ECO:0000313" key="2">
    <source>
        <dbReference type="Proteomes" id="UP001164693"/>
    </source>
</evidence>
<proteinExistence type="predicted"/>
<protein>
    <recommendedName>
        <fullName evidence="3">MazG-like nucleotide pyrophosphohydrolase family protein</fullName>
    </recommendedName>
</protein>
<sequence>MTDLNDVVAHSADVADLHAPVPTLLLELQSLLGSLTATVTAATDRGRRPFRPSADWPARLGELAYGVYLLADQTGVDVAQAVIATAANLNRQGQQVQASSEAGWPFDPH</sequence>
<gene>
    <name evidence="1" type="ORF">M6B22_13925</name>
</gene>
<reference evidence="1" key="1">
    <citation type="submission" date="2022-05" db="EMBL/GenBank/DDBJ databases">
        <title>Jatrophihabitans sp. SB3-54 whole genome sequence.</title>
        <authorList>
            <person name="Suh M.K."/>
            <person name="Eom M.K."/>
            <person name="Kim J.S."/>
            <person name="Kim H.S."/>
            <person name="Do H.E."/>
            <person name="Shin Y.K."/>
            <person name="Lee J.-S."/>
        </authorList>
    </citation>
    <scope>NUCLEOTIDE SEQUENCE</scope>
    <source>
        <strain evidence="1">SB3-54</strain>
    </source>
</reference>
<dbReference type="EMBL" id="CP097463">
    <property type="protein sequence ID" value="WAX55636.1"/>
    <property type="molecule type" value="Genomic_DNA"/>
</dbReference>
<keyword evidence="2" id="KW-1185">Reference proteome</keyword>
<dbReference type="RefSeq" id="WP_269442154.1">
    <property type="nucleotide sequence ID" value="NZ_CP097463.1"/>
</dbReference>
<name>A0ABY7JX33_9ACTN</name>